<accession>A0A955KWR2</accession>
<dbReference type="SUPFAM" id="SSF143800">
    <property type="entry name" value="L28p-like"/>
    <property type="match status" value="1"/>
</dbReference>
<reference evidence="5" key="2">
    <citation type="journal article" date="2021" name="Microbiome">
        <title>Successional dynamics and alternative stable states in a saline activated sludge microbial community over 9 years.</title>
        <authorList>
            <person name="Wang Y."/>
            <person name="Ye J."/>
            <person name="Ju F."/>
            <person name="Liu L."/>
            <person name="Boyd J.A."/>
            <person name="Deng Y."/>
            <person name="Parks D.H."/>
            <person name="Jiang X."/>
            <person name="Yin X."/>
            <person name="Woodcroft B.J."/>
            <person name="Tyson G.W."/>
            <person name="Hugenholtz P."/>
            <person name="Polz M.F."/>
            <person name="Zhang T."/>
        </authorList>
    </citation>
    <scope>NUCLEOTIDE SEQUENCE</scope>
    <source>
        <strain evidence="5">HKST-UBA17</strain>
    </source>
</reference>
<keyword evidence="2 4" id="KW-0689">Ribosomal protein</keyword>
<comment type="caution">
    <text evidence="5">The sequence shown here is derived from an EMBL/GenBank/DDBJ whole genome shotgun (WGS) entry which is preliminary data.</text>
</comment>
<dbReference type="InterPro" id="IPR026569">
    <property type="entry name" value="Ribosomal_bL28"/>
</dbReference>
<dbReference type="AlphaFoldDB" id="A0A955KWR2"/>
<comment type="similarity">
    <text evidence="1 4">Belongs to the bacterial ribosomal protein bL28 family.</text>
</comment>
<evidence type="ECO:0000313" key="5">
    <source>
        <dbReference type="EMBL" id="MCA9376339.1"/>
    </source>
</evidence>
<dbReference type="Pfam" id="PF00830">
    <property type="entry name" value="Ribosomal_L28"/>
    <property type="match status" value="1"/>
</dbReference>
<reference evidence="5" key="1">
    <citation type="submission" date="2020-04" db="EMBL/GenBank/DDBJ databases">
        <authorList>
            <person name="Zhang T."/>
        </authorList>
    </citation>
    <scope>NUCLEOTIDE SEQUENCE</scope>
    <source>
        <strain evidence="5">HKST-UBA17</strain>
    </source>
</reference>
<dbReference type="Gene3D" id="2.30.170.40">
    <property type="entry name" value="Ribosomal protein L28/L24"/>
    <property type="match status" value="1"/>
</dbReference>
<sequence length="76" mass="9152">MAKYCELCEKQTVAGRRIQHHHSIQWRFRAPRTTRTFKPNVRKVKMDVDGKVKNVSVCMKCYKRMRKDLAELEQEK</sequence>
<dbReference type="InterPro" id="IPR050096">
    <property type="entry name" value="Bacterial_rp_bL28"/>
</dbReference>
<organism evidence="5 6">
    <name type="scientific">Candidatus Dojkabacteria bacterium</name>
    <dbReference type="NCBI Taxonomy" id="2099670"/>
    <lineage>
        <taxon>Bacteria</taxon>
        <taxon>Candidatus Dojkabacteria</taxon>
    </lineage>
</organism>
<evidence type="ECO:0000256" key="4">
    <source>
        <dbReference type="HAMAP-Rule" id="MF_00373"/>
    </source>
</evidence>
<evidence type="ECO:0000256" key="2">
    <source>
        <dbReference type="ARBA" id="ARBA00022980"/>
    </source>
</evidence>
<evidence type="ECO:0000313" key="6">
    <source>
        <dbReference type="Proteomes" id="UP000741282"/>
    </source>
</evidence>
<dbReference type="GO" id="GO:0003735">
    <property type="term" value="F:structural constituent of ribosome"/>
    <property type="evidence" value="ECO:0007669"/>
    <property type="project" value="InterPro"/>
</dbReference>
<dbReference type="Proteomes" id="UP000741282">
    <property type="component" value="Unassembled WGS sequence"/>
</dbReference>
<dbReference type="GO" id="GO:0006412">
    <property type="term" value="P:translation"/>
    <property type="evidence" value="ECO:0007669"/>
    <property type="project" value="UniProtKB-UniRule"/>
</dbReference>
<name>A0A955KWR2_9BACT</name>
<dbReference type="InterPro" id="IPR034704">
    <property type="entry name" value="Ribosomal_bL28/bL31-like_sf"/>
</dbReference>
<keyword evidence="3 4" id="KW-0687">Ribonucleoprotein</keyword>
<gene>
    <name evidence="4" type="primary">rpmB</name>
    <name evidence="5" type="ORF">KC685_00275</name>
</gene>
<protein>
    <recommendedName>
        <fullName evidence="4">Large ribosomal subunit protein bL28</fullName>
    </recommendedName>
</protein>
<dbReference type="HAMAP" id="MF_00373">
    <property type="entry name" value="Ribosomal_bL28"/>
    <property type="match status" value="1"/>
</dbReference>
<dbReference type="GO" id="GO:0005840">
    <property type="term" value="C:ribosome"/>
    <property type="evidence" value="ECO:0007669"/>
    <property type="project" value="UniProtKB-KW"/>
</dbReference>
<dbReference type="EMBL" id="JAGQLN010000001">
    <property type="protein sequence ID" value="MCA9376339.1"/>
    <property type="molecule type" value="Genomic_DNA"/>
</dbReference>
<evidence type="ECO:0000256" key="3">
    <source>
        <dbReference type="ARBA" id="ARBA00023274"/>
    </source>
</evidence>
<evidence type="ECO:0000256" key="1">
    <source>
        <dbReference type="ARBA" id="ARBA00008760"/>
    </source>
</evidence>
<dbReference type="GO" id="GO:1990904">
    <property type="term" value="C:ribonucleoprotein complex"/>
    <property type="evidence" value="ECO:0007669"/>
    <property type="project" value="UniProtKB-KW"/>
</dbReference>
<proteinExistence type="inferred from homology"/>
<dbReference type="InterPro" id="IPR037147">
    <property type="entry name" value="Ribosomal_bL28_sf"/>
</dbReference>
<dbReference type="PANTHER" id="PTHR39080:SF1">
    <property type="entry name" value="LARGE RIBOSOMAL SUBUNIT PROTEIN BL28A"/>
    <property type="match status" value="1"/>
</dbReference>
<dbReference type="PANTHER" id="PTHR39080">
    <property type="entry name" value="50S RIBOSOMAL PROTEIN L28"/>
    <property type="match status" value="1"/>
</dbReference>